<name>A0A2T8ILH5_9POAL</name>
<evidence type="ECO:0000256" key="1">
    <source>
        <dbReference type="SAM" id="MobiDB-lite"/>
    </source>
</evidence>
<gene>
    <name evidence="2" type="ORF">PAHAL_5G277700</name>
</gene>
<reference evidence="2" key="1">
    <citation type="submission" date="2018-04" db="EMBL/GenBank/DDBJ databases">
        <title>WGS assembly of Panicum hallii.</title>
        <authorList>
            <person name="Lovell J."/>
            <person name="Jenkins J."/>
            <person name="Lowry D."/>
            <person name="Mamidi S."/>
            <person name="Sreedasyam A."/>
            <person name="Weng X."/>
            <person name="Barry K."/>
            <person name="Bonette J."/>
            <person name="Campitelli B."/>
            <person name="Daum C."/>
            <person name="Gordon S."/>
            <person name="Gould B."/>
            <person name="Lipzen A."/>
            <person name="Macqueen A."/>
            <person name="Palacio-Mejia J."/>
            <person name="Plott C."/>
            <person name="Shakirov E."/>
            <person name="Shu S."/>
            <person name="Yoshinaga Y."/>
            <person name="Zane M."/>
            <person name="Rokhsar D."/>
            <person name="Grimwood J."/>
            <person name="Schmutz J."/>
            <person name="Juenger T."/>
        </authorList>
    </citation>
    <scope>NUCLEOTIDE SEQUENCE [LARGE SCALE GENOMIC DNA]</scope>
    <source>
        <strain evidence="2">FIL2</strain>
    </source>
</reference>
<sequence length="165" mass="18046">MCKSKQAPCFPLQSMATTRSSISLCSQFSFLFTEQSKSEQGKQPQALRHPSTCACSSSPMFSSRKHNNSTMTTTTPGPQMELAITGHPDTADRELDDNHADQELFRSCSAPTSTPSLVAIAYATGKTSCKPTAAAVRHRQSSTRTLRLCRGLGYAKDPRMRTRKP</sequence>
<organism evidence="2">
    <name type="scientific">Panicum hallii</name>
    <dbReference type="NCBI Taxonomy" id="206008"/>
    <lineage>
        <taxon>Eukaryota</taxon>
        <taxon>Viridiplantae</taxon>
        <taxon>Streptophyta</taxon>
        <taxon>Embryophyta</taxon>
        <taxon>Tracheophyta</taxon>
        <taxon>Spermatophyta</taxon>
        <taxon>Magnoliopsida</taxon>
        <taxon>Liliopsida</taxon>
        <taxon>Poales</taxon>
        <taxon>Poaceae</taxon>
        <taxon>PACMAD clade</taxon>
        <taxon>Panicoideae</taxon>
        <taxon>Panicodae</taxon>
        <taxon>Paniceae</taxon>
        <taxon>Panicinae</taxon>
        <taxon>Panicum</taxon>
        <taxon>Panicum sect. Panicum</taxon>
    </lineage>
</organism>
<feature type="compositionally biased region" description="Polar residues" evidence="1">
    <location>
        <begin position="68"/>
        <end position="77"/>
    </location>
</feature>
<dbReference type="EMBL" id="CM008050">
    <property type="protein sequence ID" value="PVH38521.1"/>
    <property type="molecule type" value="Genomic_DNA"/>
</dbReference>
<proteinExistence type="predicted"/>
<dbReference type="AlphaFoldDB" id="A0A2T8ILH5"/>
<accession>A0A2T8ILH5</accession>
<protein>
    <submittedName>
        <fullName evidence="2">Uncharacterized protein</fullName>
    </submittedName>
</protein>
<feature type="region of interest" description="Disordered" evidence="1">
    <location>
        <begin position="58"/>
        <end position="94"/>
    </location>
</feature>
<dbReference type="Proteomes" id="UP000243499">
    <property type="component" value="Chromosome 5"/>
</dbReference>
<evidence type="ECO:0000313" key="2">
    <source>
        <dbReference type="EMBL" id="PVH38521.1"/>
    </source>
</evidence>
<dbReference type="Gramene" id="PVH38521">
    <property type="protein sequence ID" value="PVH38521"/>
    <property type="gene ID" value="PAHAL_5G277700"/>
</dbReference>